<feature type="coiled-coil region" evidence="2">
    <location>
        <begin position="81"/>
        <end position="108"/>
    </location>
</feature>
<feature type="region of interest" description="Disordered" evidence="3">
    <location>
        <begin position="924"/>
        <end position="963"/>
    </location>
</feature>
<feature type="coiled-coil region" evidence="2">
    <location>
        <begin position="159"/>
        <end position="186"/>
    </location>
</feature>
<feature type="compositionally biased region" description="Low complexity" evidence="3">
    <location>
        <begin position="1277"/>
        <end position="1461"/>
    </location>
</feature>
<feature type="compositionally biased region" description="Gly residues" evidence="3">
    <location>
        <begin position="979"/>
        <end position="988"/>
    </location>
</feature>
<dbReference type="PANTHER" id="PTHR11046">
    <property type="entry name" value="OLIGORIBONUCLEASE, MITOCHONDRIAL"/>
    <property type="match status" value="1"/>
</dbReference>
<organism evidence="4 5">
    <name type="scientific">Cymbomonas tetramitiformis</name>
    <dbReference type="NCBI Taxonomy" id="36881"/>
    <lineage>
        <taxon>Eukaryota</taxon>
        <taxon>Viridiplantae</taxon>
        <taxon>Chlorophyta</taxon>
        <taxon>Pyramimonadophyceae</taxon>
        <taxon>Pyramimonadales</taxon>
        <taxon>Pyramimonadaceae</taxon>
        <taxon>Cymbomonas</taxon>
    </lineage>
</organism>
<accession>A0AAE0L3F4</accession>
<feature type="coiled-coil region" evidence="2">
    <location>
        <begin position="1127"/>
        <end position="1159"/>
    </location>
</feature>
<feature type="region of interest" description="Disordered" evidence="3">
    <location>
        <begin position="1277"/>
        <end position="1498"/>
    </location>
</feature>
<evidence type="ECO:0000256" key="3">
    <source>
        <dbReference type="SAM" id="MobiDB-lite"/>
    </source>
</evidence>
<evidence type="ECO:0000256" key="2">
    <source>
        <dbReference type="SAM" id="Coils"/>
    </source>
</evidence>
<keyword evidence="5" id="KW-1185">Reference proteome</keyword>
<evidence type="ECO:0000313" key="5">
    <source>
        <dbReference type="Proteomes" id="UP001190700"/>
    </source>
</evidence>
<dbReference type="GO" id="GO:0000175">
    <property type="term" value="F:3'-5'-RNA exonuclease activity"/>
    <property type="evidence" value="ECO:0007669"/>
    <property type="project" value="InterPro"/>
</dbReference>
<name>A0AAE0L3F4_9CHLO</name>
<dbReference type="Proteomes" id="UP001190700">
    <property type="component" value="Unassembled WGS sequence"/>
</dbReference>
<dbReference type="InterPro" id="IPR022894">
    <property type="entry name" value="Oligoribonuclease"/>
</dbReference>
<reference evidence="4 5" key="1">
    <citation type="journal article" date="2015" name="Genome Biol. Evol.">
        <title>Comparative Genomics of a Bacterivorous Green Alga Reveals Evolutionary Causalities and Consequences of Phago-Mixotrophic Mode of Nutrition.</title>
        <authorList>
            <person name="Burns J.A."/>
            <person name="Paasch A."/>
            <person name="Narechania A."/>
            <person name="Kim E."/>
        </authorList>
    </citation>
    <scope>NUCLEOTIDE SEQUENCE [LARGE SCALE GENOMIC DNA]</scope>
    <source>
        <strain evidence="4 5">PLY_AMNH</strain>
    </source>
</reference>
<dbReference type="EMBL" id="LGRX02010294">
    <property type="protein sequence ID" value="KAK3270603.1"/>
    <property type="molecule type" value="Genomic_DNA"/>
</dbReference>
<gene>
    <name evidence="4" type="ORF">CYMTET_21008</name>
</gene>
<comment type="caution">
    <text evidence="4">The sequence shown here is derived from an EMBL/GenBank/DDBJ whole genome shotgun (WGS) entry which is preliminary data.</text>
</comment>
<feature type="compositionally biased region" description="Low complexity" evidence="3">
    <location>
        <begin position="989"/>
        <end position="1005"/>
    </location>
</feature>
<feature type="region of interest" description="Disordered" evidence="3">
    <location>
        <begin position="1223"/>
        <end position="1255"/>
    </location>
</feature>
<keyword evidence="1" id="KW-0378">Hydrolase</keyword>
<sequence length="1498" mass="157156">MGVDSILQASEGTAHEARALLASASLDLLRTEEAVSIERGRNATLKHTLASEKRAAREHKSKHTALQKTLKKQETVHIKHLRLAQKQLSQAEAEAAKVSLELERTRKQLASRANTAKADLQEELDARKTSRMEEARAHKRPEHVRDELTRLTKAVRQSEKRRVDRVAELEAEIKALSKKVAVTSGTSGRLKKKRMLLSYHCQGKQTVAVTAAKAKAAILSEENAYLHLENADLLAQIDDFSSTNEIVTYKGGQYVDFVHQTYYDLLAENVAAERIEPTIRTVLRRFVGREVGDLPRKSLCREMYAECLGLAQMQLGEVLTDPALEHATHSTDGTSKWQDKYNGGQWIVKTPQGKSRVYTGYLKDSADGTAMGIQKTLQEGLDDIEKAVTTLHPGTAARRVMNKILVVTKSTMSDRYITQKKFNLENFVDMRVQALRETSGSDDWDLLTEEERQELSRVHDLYCGCHLGVAITDGAAFGVKIWEAIDTGVDTAEDLATAMRVVDDRADKSYNKRAEAGAVALVRQTCKGLQKRGCEAAESRSVSVTTVEGNDKEKASRWLDGAERSAWEIQHSGDTNKLLSAIRDGHKNNSKLAGCKALALLGVAVSHPLMKAVKENEVHVLDMNHRYREMREKFRSWSADASKVVSGEDRLFLDIPLSQGGCSVLLRNALHAFKECDVEVQQILELIFCVLCGVVERLLPDHFDNGKFADPTAKLRQETSACPRNNDAAERDFASLDRRLREMPNATTRCLEGIIMFANNDTAEWLSGKSEQEQAQHLKAARTLKPDIIATCKKRKLEMRKLQNEDLAKKKIMEAERMQKLRQEQEVLASSTTLWVTRDQVVAELEKISIEIVTRSVAPAGSPASAAASGEGEALARSLAGAAASGEGEAGAGSLAGAAASGEDEAGAWSAACAATSGKGEAGAGSLADAAASGEGDAGAGSPASAATSGEGEAGTGSAACAAASGDGEVGAGSLAGAAGSGDGGAGAGSASASSDGGAGAGSTTCATASGDVGFDMRMQKVDKQIEKAKVEALKQQFRFRKTVLRQTPLNRMWVVFSVGGVPHTSGILSNNLVKFMEQKCEENPRGAPIMDEERMAQNNETKAQILQTKKREILAGVISKEAKNRIDRERRVRFEERKERAQAEKEQKELEAKRCATAQAAAKEAARQEKEARIKAADHAWAKRLVGDWFKRIVYQSVDRCFDGGWFATEYTLAMKKRRMEGAQKAKETRKRRKLEQQAAAASGDGGAGAGSVACAAASGDGEAGAGSLAGAAASGEDEVGAGSPAGAAASGKDEAGAGSLAGAAASGEGEAGAGSPAGAAASGEGEAGAGSPASAAASGEGEALAGSLAGAAASGKGEAGAGSLAGAAASGEDEAGAGSPAGVAASGKDEAGAGSPAGAAASGEGEAGAGSPASAAVSSEGEALARSLAGAAASGEGEAGAGSLAGAAASGEGEAGARARSTKHAASESPNTFEGIIRAENGNLSASPLKRRLKLS</sequence>
<evidence type="ECO:0000313" key="4">
    <source>
        <dbReference type="EMBL" id="KAK3270603.1"/>
    </source>
</evidence>
<dbReference type="PANTHER" id="PTHR11046:SF25">
    <property type="match status" value="1"/>
</dbReference>
<keyword evidence="1" id="KW-0540">Nuclease</keyword>
<proteinExistence type="predicted"/>
<protein>
    <submittedName>
        <fullName evidence="4">Uncharacterized protein</fullName>
    </submittedName>
</protein>
<keyword evidence="2" id="KW-0175">Coiled coil</keyword>
<feature type="region of interest" description="Disordered" evidence="3">
    <location>
        <begin position="979"/>
        <end position="1005"/>
    </location>
</feature>
<evidence type="ECO:0000256" key="1">
    <source>
        <dbReference type="ARBA" id="ARBA00022722"/>
    </source>
</evidence>